<dbReference type="EMBL" id="CP007142">
    <property type="protein sequence ID" value="AJQ95793.1"/>
    <property type="molecule type" value="Genomic_DNA"/>
</dbReference>
<organism evidence="6 7">
    <name type="scientific">Gynuella sunshinyii YC6258</name>
    <dbReference type="NCBI Taxonomy" id="1445510"/>
    <lineage>
        <taxon>Bacteria</taxon>
        <taxon>Pseudomonadati</taxon>
        <taxon>Pseudomonadota</taxon>
        <taxon>Gammaproteobacteria</taxon>
        <taxon>Oceanospirillales</taxon>
        <taxon>Saccharospirillaceae</taxon>
        <taxon>Gynuella</taxon>
    </lineage>
</organism>
<evidence type="ECO:0000256" key="2">
    <source>
        <dbReference type="ARBA" id="ARBA00023295"/>
    </source>
</evidence>
<keyword evidence="4" id="KW-0732">Signal</keyword>
<dbReference type="GO" id="GO:0000272">
    <property type="term" value="P:polysaccharide catabolic process"/>
    <property type="evidence" value="ECO:0007669"/>
    <property type="project" value="InterPro"/>
</dbReference>
<dbReference type="OrthoDB" id="7053703at2"/>
<feature type="domain" description="Ricin B lectin" evidence="5">
    <location>
        <begin position="363"/>
        <end position="500"/>
    </location>
</feature>
<dbReference type="Gene3D" id="2.80.10.50">
    <property type="match status" value="2"/>
</dbReference>
<dbReference type="AlphaFoldDB" id="A0A0C5VQX8"/>
<accession>A0A0C5VQX8</accession>
<gene>
    <name evidence="6" type="ORF">YC6258_03757</name>
</gene>
<evidence type="ECO:0000313" key="7">
    <source>
        <dbReference type="Proteomes" id="UP000032266"/>
    </source>
</evidence>
<dbReference type="SMART" id="SM00458">
    <property type="entry name" value="RICIN"/>
    <property type="match status" value="1"/>
</dbReference>
<keyword evidence="7" id="KW-1185">Reference proteome</keyword>
<protein>
    <recommendedName>
        <fullName evidence="5">Ricin B lectin domain-containing protein</fullName>
    </recommendedName>
</protein>
<dbReference type="Gene3D" id="3.20.20.80">
    <property type="entry name" value="Glycosidases"/>
    <property type="match status" value="1"/>
</dbReference>
<sequence>MNETTALLPSSLSRLIATSALAITATVAAIPSIADTSDFRGMNWARLGDNFTSDQLVLQGLNINDSYSTIYTKASAIYGDMSSTMGINTVRLPVNPATVSDTTWWSNYRATIDAATNRGFKVILTYWEDGSNSGGKVSDMSTWNTMWSTIVNTYAGNNLVYFEPMNEPHGYSSSQWRDIAADWLNSYNSAPINRVLIDGVGYAQDVTDICNDSRFDGSLLSLHHYAFFYGENDYWGWRNHFEARQSSCYDRVVVTEFGAPMDTGLNYMATEYSDNFIAHIRAVTGSMHDRKIGSVYWPAAGGKITDGRGDYDYYSMFAISGTNSDMCLSARNVSGAQRVMFGWGDTNPTVTDGCDDNSGIISGKAYYIQNRNSGMCLRTLNGSTADATSIVQYSCGTDDVEKWIVSTIGNNQYTIVQAASGKSADINGASTENGANNIIWPRNSGNNQKWRIEPQGNGYVHIVNVNSGLLLDINGASTADNGNNIQWPENGGANQDWTFIVAD</sequence>
<dbReference type="STRING" id="1445510.YC6258_03757"/>
<dbReference type="InterPro" id="IPR035992">
    <property type="entry name" value="Ricin_B-like_lectins"/>
</dbReference>
<dbReference type="SUPFAM" id="SSF50370">
    <property type="entry name" value="Ricin B-like lectins"/>
    <property type="match status" value="1"/>
</dbReference>
<dbReference type="KEGG" id="gsn:YC6258_03757"/>
<dbReference type="InterPro" id="IPR001547">
    <property type="entry name" value="Glyco_hydro_5"/>
</dbReference>
<proteinExistence type="inferred from homology"/>
<dbReference type="PATRIC" id="fig|1445510.3.peg.3734"/>
<keyword evidence="1 3" id="KW-0378">Hydrolase</keyword>
<dbReference type="InterPro" id="IPR017853">
    <property type="entry name" value="GH"/>
</dbReference>
<comment type="similarity">
    <text evidence="3">Belongs to the glycosyl hydrolase 5 (cellulase A) family.</text>
</comment>
<keyword evidence="2 3" id="KW-0326">Glycosidase</keyword>
<dbReference type="InterPro" id="IPR000772">
    <property type="entry name" value="Ricin_B_lectin"/>
</dbReference>
<dbReference type="HOGENOM" id="CLU_044209_0_0_6"/>
<evidence type="ECO:0000256" key="4">
    <source>
        <dbReference type="SAM" id="SignalP"/>
    </source>
</evidence>
<dbReference type="Pfam" id="PF14200">
    <property type="entry name" value="RicinB_lectin_2"/>
    <property type="match status" value="2"/>
</dbReference>
<dbReference type="SUPFAM" id="SSF51445">
    <property type="entry name" value="(Trans)glycosidases"/>
    <property type="match status" value="1"/>
</dbReference>
<dbReference type="PROSITE" id="PS50231">
    <property type="entry name" value="RICIN_B_LECTIN"/>
    <property type="match status" value="1"/>
</dbReference>
<evidence type="ECO:0000256" key="1">
    <source>
        <dbReference type="ARBA" id="ARBA00022801"/>
    </source>
</evidence>
<feature type="signal peptide" evidence="4">
    <location>
        <begin position="1"/>
        <end position="22"/>
    </location>
</feature>
<dbReference type="GO" id="GO:0004553">
    <property type="term" value="F:hydrolase activity, hydrolyzing O-glycosyl compounds"/>
    <property type="evidence" value="ECO:0007669"/>
    <property type="project" value="InterPro"/>
</dbReference>
<evidence type="ECO:0000256" key="3">
    <source>
        <dbReference type="RuleBase" id="RU361153"/>
    </source>
</evidence>
<dbReference type="Pfam" id="PF00150">
    <property type="entry name" value="Cellulase"/>
    <property type="match status" value="1"/>
</dbReference>
<dbReference type="Proteomes" id="UP000032266">
    <property type="component" value="Chromosome"/>
</dbReference>
<evidence type="ECO:0000313" key="6">
    <source>
        <dbReference type="EMBL" id="AJQ95793.1"/>
    </source>
</evidence>
<dbReference type="RefSeq" id="WP_044617981.1">
    <property type="nucleotide sequence ID" value="NZ_CP007142.1"/>
</dbReference>
<evidence type="ECO:0000259" key="5">
    <source>
        <dbReference type="SMART" id="SM00458"/>
    </source>
</evidence>
<name>A0A0C5VQX8_9GAMM</name>
<reference evidence="6 7" key="1">
    <citation type="submission" date="2014-01" db="EMBL/GenBank/DDBJ databases">
        <title>Full genme sequencing of cellulolytic bacterium Gynuella sunshinyii YC6258T gen. nov., sp. nov.</title>
        <authorList>
            <person name="Khan H."/>
            <person name="Chung E.J."/>
            <person name="Chung Y.R."/>
        </authorList>
    </citation>
    <scope>NUCLEOTIDE SEQUENCE [LARGE SCALE GENOMIC DNA]</scope>
    <source>
        <strain evidence="6 7">YC6258</strain>
    </source>
</reference>
<feature type="chain" id="PRO_5002183839" description="Ricin B lectin domain-containing protein" evidence="4">
    <location>
        <begin position="23"/>
        <end position="503"/>
    </location>
</feature>